<dbReference type="AlphaFoldDB" id="A0A3A4NQ27"/>
<dbReference type="Pfam" id="PF00892">
    <property type="entry name" value="EamA"/>
    <property type="match status" value="2"/>
</dbReference>
<feature type="transmembrane region" description="Helical" evidence="6">
    <location>
        <begin position="193"/>
        <end position="212"/>
    </location>
</feature>
<feature type="transmembrane region" description="Helical" evidence="6">
    <location>
        <begin position="20"/>
        <end position="42"/>
    </location>
</feature>
<evidence type="ECO:0000259" key="7">
    <source>
        <dbReference type="Pfam" id="PF00892"/>
    </source>
</evidence>
<evidence type="ECO:0000256" key="4">
    <source>
        <dbReference type="ARBA" id="ARBA00022989"/>
    </source>
</evidence>
<feature type="domain" description="EamA" evidence="7">
    <location>
        <begin position="162"/>
        <end position="293"/>
    </location>
</feature>
<feature type="transmembrane region" description="Helical" evidence="6">
    <location>
        <begin position="134"/>
        <end position="151"/>
    </location>
</feature>
<comment type="caution">
    <text evidence="8">The sequence shown here is derived from an EMBL/GenBank/DDBJ whole genome shotgun (WGS) entry which is preliminary data.</text>
</comment>
<dbReference type="PANTHER" id="PTHR42920:SF5">
    <property type="entry name" value="EAMA DOMAIN-CONTAINING PROTEIN"/>
    <property type="match status" value="1"/>
</dbReference>
<feature type="transmembrane region" description="Helical" evidence="6">
    <location>
        <begin position="48"/>
        <end position="68"/>
    </location>
</feature>
<proteinExistence type="predicted"/>
<feature type="transmembrane region" description="Helical" evidence="6">
    <location>
        <begin position="276"/>
        <end position="294"/>
    </location>
</feature>
<evidence type="ECO:0000313" key="9">
    <source>
        <dbReference type="Proteomes" id="UP000265882"/>
    </source>
</evidence>
<keyword evidence="2" id="KW-1003">Cell membrane</keyword>
<evidence type="ECO:0000256" key="1">
    <source>
        <dbReference type="ARBA" id="ARBA00004651"/>
    </source>
</evidence>
<evidence type="ECO:0000313" key="8">
    <source>
        <dbReference type="EMBL" id="RJP22547.1"/>
    </source>
</evidence>
<evidence type="ECO:0000256" key="2">
    <source>
        <dbReference type="ARBA" id="ARBA00022475"/>
    </source>
</evidence>
<feature type="transmembrane region" description="Helical" evidence="6">
    <location>
        <begin position="163"/>
        <end position="181"/>
    </location>
</feature>
<evidence type="ECO:0000256" key="6">
    <source>
        <dbReference type="SAM" id="Phobius"/>
    </source>
</evidence>
<feature type="transmembrane region" description="Helical" evidence="6">
    <location>
        <begin position="80"/>
        <end position="97"/>
    </location>
</feature>
<feature type="transmembrane region" description="Helical" evidence="6">
    <location>
        <begin position="103"/>
        <end position="122"/>
    </location>
</feature>
<dbReference type="InterPro" id="IPR051258">
    <property type="entry name" value="Diverse_Substrate_Transporter"/>
</dbReference>
<reference evidence="8 9" key="1">
    <citation type="journal article" date="2017" name="ISME J.">
        <title>Energy and carbon metabolisms in a deep terrestrial subsurface fluid microbial community.</title>
        <authorList>
            <person name="Momper L."/>
            <person name="Jungbluth S.P."/>
            <person name="Lee M.D."/>
            <person name="Amend J.P."/>
        </authorList>
    </citation>
    <scope>NUCLEOTIDE SEQUENCE [LARGE SCALE GENOMIC DNA]</scope>
    <source>
        <strain evidence="8">SURF_5</strain>
    </source>
</reference>
<dbReference type="InterPro" id="IPR037185">
    <property type="entry name" value="EmrE-like"/>
</dbReference>
<comment type="subcellular location">
    <subcellularLocation>
        <location evidence="1">Cell membrane</location>
        <topology evidence="1">Multi-pass membrane protein</topology>
    </subcellularLocation>
</comment>
<accession>A0A3A4NQ27</accession>
<gene>
    <name evidence="8" type="ORF">C4520_08040</name>
</gene>
<dbReference type="EMBL" id="QZKU01000056">
    <property type="protein sequence ID" value="RJP22547.1"/>
    <property type="molecule type" value="Genomic_DNA"/>
</dbReference>
<dbReference type="GO" id="GO:0005886">
    <property type="term" value="C:plasma membrane"/>
    <property type="evidence" value="ECO:0007669"/>
    <property type="project" value="UniProtKB-SubCell"/>
</dbReference>
<feature type="transmembrane region" description="Helical" evidence="6">
    <location>
        <begin position="218"/>
        <end position="239"/>
    </location>
</feature>
<keyword evidence="4 6" id="KW-1133">Transmembrane helix</keyword>
<organism evidence="8 9">
    <name type="scientific">Abyssobacteria bacterium (strain SURF_5)</name>
    <dbReference type="NCBI Taxonomy" id="2093360"/>
    <lineage>
        <taxon>Bacteria</taxon>
        <taxon>Pseudomonadati</taxon>
        <taxon>Candidatus Hydrogenedentota</taxon>
        <taxon>Candidatus Abyssobacteria</taxon>
    </lineage>
</organism>
<feature type="transmembrane region" description="Helical" evidence="6">
    <location>
        <begin position="251"/>
        <end position="270"/>
    </location>
</feature>
<dbReference type="PANTHER" id="PTHR42920">
    <property type="entry name" value="OS03G0707200 PROTEIN-RELATED"/>
    <property type="match status" value="1"/>
</dbReference>
<protein>
    <submittedName>
        <fullName evidence="8">EamA family transporter</fullName>
    </submittedName>
</protein>
<dbReference type="Proteomes" id="UP000265882">
    <property type="component" value="Unassembled WGS sequence"/>
</dbReference>
<name>A0A3A4NQ27_ABYX5</name>
<feature type="domain" description="EamA" evidence="7">
    <location>
        <begin position="23"/>
        <end position="150"/>
    </location>
</feature>
<keyword evidence="5 6" id="KW-0472">Membrane</keyword>
<evidence type="ECO:0000256" key="3">
    <source>
        <dbReference type="ARBA" id="ARBA00022692"/>
    </source>
</evidence>
<keyword evidence="3 6" id="KW-0812">Transmembrane</keyword>
<dbReference type="InterPro" id="IPR000620">
    <property type="entry name" value="EamA_dom"/>
</dbReference>
<dbReference type="SUPFAM" id="SSF103481">
    <property type="entry name" value="Multidrug resistance efflux transporter EmrE"/>
    <property type="match status" value="2"/>
</dbReference>
<sequence>MSEPLPHLDSPPVQENAHSWHLFQIHLAVPLFGLAGVFGKIILLPPPLIVFGRVLFAAVALAGIIPLFRLNYRVRSSRDTLFLLLLGMLLAVHWIAFFQSIKVYTVAIALLSYSTFPIFASLIEPFFFHERISIREIGLACLACVGTAVIIPSLNIEHDITRGVLWGILSGLTFAVLSILNRRYVRNYSGLTIALYEELGAAMVLSPLVFLIDFRLRVQDVALLIILGIVSTAVAHSLFIGGMRRVRARTAGLVAALEPVYGILFALVVLGERPSLRTLGGGMLILGAAVLATISSSHMPAPDS</sequence>
<evidence type="ECO:0000256" key="5">
    <source>
        <dbReference type="ARBA" id="ARBA00023136"/>
    </source>
</evidence>